<proteinExistence type="predicted"/>
<accession>A0A660S9D5</accession>
<evidence type="ECO:0000313" key="2">
    <source>
        <dbReference type="Proteomes" id="UP000282321"/>
    </source>
</evidence>
<dbReference type="PANTHER" id="PTHR33383">
    <property type="entry name" value="MEMBRANE PROTEIN INSERTION EFFICIENCY FACTOR-RELATED"/>
    <property type="match status" value="1"/>
</dbReference>
<gene>
    <name evidence="1" type="ORF">DRP44_02875</name>
</gene>
<dbReference type="NCBIfam" id="TIGR00278">
    <property type="entry name" value="membrane protein insertion efficiency factor YidD"/>
    <property type="match status" value="1"/>
</dbReference>
<reference evidence="1 2" key="1">
    <citation type="submission" date="2018-06" db="EMBL/GenBank/DDBJ databases">
        <title>Extensive metabolic versatility and redundancy in microbially diverse, dynamic hydrothermal sediments.</title>
        <authorList>
            <person name="Dombrowski N."/>
            <person name="Teske A."/>
            <person name="Baker B.J."/>
        </authorList>
    </citation>
    <scope>NUCLEOTIDE SEQUENCE [LARGE SCALE GENOMIC DNA]</scope>
    <source>
        <strain evidence="1">B35_G9</strain>
    </source>
</reference>
<dbReference type="Proteomes" id="UP000282321">
    <property type="component" value="Unassembled WGS sequence"/>
</dbReference>
<dbReference type="AlphaFoldDB" id="A0A660S9D5"/>
<dbReference type="SMART" id="SM01234">
    <property type="entry name" value="Haemolytic"/>
    <property type="match status" value="1"/>
</dbReference>
<comment type="caution">
    <text evidence="1">The sequence shown here is derived from an EMBL/GenBank/DDBJ whole genome shotgun (WGS) entry which is preliminary data.</text>
</comment>
<dbReference type="PANTHER" id="PTHR33383:SF1">
    <property type="entry name" value="MEMBRANE PROTEIN INSERTION EFFICIENCY FACTOR-RELATED"/>
    <property type="match status" value="1"/>
</dbReference>
<dbReference type="EMBL" id="QNBC01000026">
    <property type="protein sequence ID" value="RKX67086.1"/>
    <property type="molecule type" value="Genomic_DNA"/>
</dbReference>
<protein>
    <recommendedName>
        <fullName evidence="3">Membrane protein insertion efficiency factor YidD</fullName>
    </recommendedName>
</protein>
<sequence>MVANLILLTLILNPLKSDSINTKKYEQFREDRFIIKAIIKLYQNTISKQQGDVCVFEPSCSHFAEQSISKYGIKGVFMAIDRLERCNPTAWNYANKYYPVVFVKKRGYKLKDLPEWHK</sequence>
<dbReference type="InterPro" id="IPR002696">
    <property type="entry name" value="Membr_insert_effic_factor_YidD"/>
</dbReference>
<evidence type="ECO:0008006" key="3">
    <source>
        <dbReference type="Google" id="ProtNLM"/>
    </source>
</evidence>
<dbReference type="Pfam" id="PF01809">
    <property type="entry name" value="YidD"/>
    <property type="match status" value="1"/>
</dbReference>
<name>A0A660S9D5_UNCT6</name>
<organism evidence="1 2">
    <name type="scientific">candidate division TA06 bacterium</name>
    <dbReference type="NCBI Taxonomy" id="2250710"/>
    <lineage>
        <taxon>Bacteria</taxon>
        <taxon>Bacteria division TA06</taxon>
    </lineage>
</organism>
<evidence type="ECO:0000313" key="1">
    <source>
        <dbReference type="EMBL" id="RKX67086.1"/>
    </source>
</evidence>